<accession>A0ACB5T7K8</accession>
<keyword evidence="2" id="KW-1185">Reference proteome</keyword>
<proteinExistence type="predicted"/>
<organism evidence="1 2">
    <name type="scientific">Ambrosiozyma monospora</name>
    <name type="common">Yeast</name>
    <name type="synonym">Endomycopsis monosporus</name>
    <dbReference type="NCBI Taxonomy" id="43982"/>
    <lineage>
        <taxon>Eukaryota</taxon>
        <taxon>Fungi</taxon>
        <taxon>Dikarya</taxon>
        <taxon>Ascomycota</taxon>
        <taxon>Saccharomycotina</taxon>
        <taxon>Pichiomycetes</taxon>
        <taxon>Pichiales</taxon>
        <taxon>Pichiaceae</taxon>
        <taxon>Ambrosiozyma</taxon>
    </lineage>
</organism>
<dbReference type="Proteomes" id="UP001165064">
    <property type="component" value="Unassembled WGS sequence"/>
</dbReference>
<gene>
    <name evidence="1" type="ORF">Amon02_000601600</name>
</gene>
<sequence>MIFKNNKIILPLFWILVFPVQNVNALVGITINNMYVPDSCGAACFSYFSSFQLDCSTTDLMGMVDSSSDCLGSNKDYMNSVAWCWDLQCSDKSRSHATNYDFVKAWNKNMPNTTYTYQDALSWGKPTEILSSSASNLNMTHSALVNDTDFYILYRTNKDFIRSESVHARMALSLVMMSWALVLFEKNAVSQFN</sequence>
<name>A0ACB5T7K8_AMBMO</name>
<reference evidence="1" key="1">
    <citation type="submission" date="2023-04" db="EMBL/GenBank/DDBJ databases">
        <title>Ambrosiozyma monospora NBRC 10751.</title>
        <authorList>
            <person name="Ichikawa N."/>
            <person name="Sato H."/>
            <person name="Tonouchi N."/>
        </authorList>
    </citation>
    <scope>NUCLEOTIDE SEQUENCE</scope>
    <source>
        <strain evidence="1">NBRC 10751</strain>
    </source>
</reference>
<dbReference type="EMBL" id="BSXS01004567">
    <property type="protein sequence ID" value="GME83193.1"/>
    <property type="molecule type" value="Genomic_DNA"/>
</dbReference>
<comment type="caution">
    <text evidence="1">The sequence shown here is derived from an EMBL/GenBank/DDBJ whole genome shotgun (WGS) entry which is preliminary data.</text>
</comment>
<evidence type="ECO:0000313" key="1">
    <source>
        <dbReference type="EMBL" id="GME83193.1"/>
    </source>
</evidence>
<protein>
    <submittedName>
        <fullName evidence="1">Unnamed protein product</fullName>
    </submittedName>
</protein>
<evidence type="ECO:0000313" key="2">
    <source>
        <dbReference type="Proteomes" id="UP001165064"/>
    </source>
</evidence>